<dbReference type="InterPro" id="IPR010071">
    <property type="entry name" value="AA_adenyl_dom"/>
</dbReference>
<dbReference type="Gene3D" id="3.30.559.10">
    <property type="entry name" value="Chloramphenicol acetyltransferase-like domain"/>
    <property type="match status" value="3"/>
</dbReference>
<dbReference type="SUPFAM" id="SSF53335">
    <property type="entry name" value="S-adenosyl-L-methionine-dependent methyltransferases"/>
    <property type="match status" value="2"/>
</dbReference>
<dbReference type="Pfam" id="PF08241">
    <property type="entry name" value="Methyltransf_11"/>
    <property type="match status" value="1"/>
</dbReference>
<dbReference type="PANTHER" id="PTHR45527">
    <property type="entry name" value="NONRIBOSOMAL PEPTIDE SYNTHETASE"/>
    <property type="match status" value="1"/>
</dbReference>
<evidence type="ECO:0000256" key="1">
    <source>
        <dbReference type="ARBA" id="ARBA00001957"/>
    </source>
</evidence>
<feature type="region of interest" description="Disordered" evidence="4">
    <location>
        <begin position="3269"/>
        <end position="3291"/>
    </location>
</feature>
<dbReference type="InterPro" id="IPR006342">
    <property type="entry name" value="FkbM_mtfrase"/>
</dbReference>
<reference evidence="6" key="1">
    <citation type="submission" date="2009-06" db="EMBL/GenBank/DDBJ databases">
        <title>Complete sequence of Dickeya dadantii Ech703.</title>
        <authorList>
            <consortium name="US DOE Joint Genome Institute"/>
            <person name="Lucas S."/>
            <person name="Copeland A."/>
            <person name="Lapidus A."/>
            <person name="Glavina del Rio T."/>
            <person name="Dalin E."/>
            <person name="Tice H."/>
            <person name="Bruce D."/>
            <person name="Goodwin L."/>
            <person name="Pitluck S."/>
            <person name="Chertkov O."/>
            <person name="Brettin T."/>
            <person name="Detter J.C."/>
            <person name="Han C."/>
            <person name="Larimer F."/>
            <person name="Land M."/>
            <person name="Hauser L."/>
            <person name="Kyrpides N."/>
            <person name="Mikhailova N."/>
            <person name="Balakrishnan V."/>
            <person name="Glasner J."/>
            <person name="Perna N.T."/>
        </authorList>
    </citation>
    <scope>NUCLEOTIDE SEQUENCE [LARGE SCALE GENOMIC DNA]</scope>
    <source>
        <strain evidence="6">Ech703</strain>
    </source>
</reference>
<dbReference type="InterPro" id="IPR001242">
    <property type="entry name" value="Condensation_dom"/>
</dbReference>
<dbReference type="Pfam" id="PF00501">
    <property type="entry name" value="AMP-binding"/>
    <property type="match status" value="2"/>
</dbReference>
<dbReference type="InterPro" id="IPR000873">
    <property type="entry name" value="AMP-dep_synth/lig_dom"/>
</dbReference>
<dbReference type="Gene3D" id="1.10.1200.10">
    <property type="entry name" value="ACP-like"/>
    <property type="match status" value="3"/>
</dbReference>
<dbReference type="InterPro" id="IPR029063">
    <property type="entry name" value="SAM-dependent_MTases_sf"/>
</dbReference>
<dbReference type="InterPro" id="IPR013216">
    <property type="entry name" value="Methyltransf_11"/>
</dbReference>
<organism evidence="6 7">
    <name type="scientific">Musicola paradisiaca (strain Ech703)</name>
    <name type="common">Dickeya paradisiaca</name>
    <name type="synonym">Dickeya dadantii</name>
    <dbReference type="NCBI Taxonomy" id="579405"/>
    <lineage>
        <taxon>Bacteria</taxon>
        <taxon>Pseudomonadati</taxon>
        <taxon>Pseudomonadota</taxon>
        <taxon>Gammaproteobacteria</taxon>
        <taxon>Enterobacterales</taxon>
        <taxon>Pectobacteriaceae</taxon>
        <taxon>Musicola</taxon>
    </lineage>
</organism>
<dbReference type="Gene3D" id="3.40.50.150">
    <property type="entry name" value="Vaccinia Virus protein VP39"/>
    <property type="match status" value="2"/>
</dbReference>
<dbReference type="Pfam" id="PF00668">
    <property type="entry name" value="Condensation"/>
    <property type="match status" value="3"/>
</dbReference>
<dbReference type="PROSITE" id="PS00455">
    <property type="entry name" value="AMP_BINDING"/>
    <property type="match status" value="2"/>
</dbReference>
<dbReference type="NCBIfam" id="TIGR01444">
    <property type="entry name" value="fkbM_fam"/>
    <property type="match status" value="1"/>
</dbReference>
<keyword evidence="2" id="KW-0596">Phosphopantetheine</keyword>
<name>C6CCJ9_MUSP7</name>
<dbReference type="PROSITE" id="PS00012">
    <property type="entry name" value="PHOSPHOPANTETHEINE"/>
    <property type="match status" value="3"/>
</dbReference>
<dbReference type="InterPro" id="IPR045851">
    <property type="entry name" value="AMP-bd_C_sf"/>
</dbReference>
<dbReference type="GO" id="GO:0005737">
    <property type="term" value="C:cytoplasm"/>
    <property type="evidence" value="ECO:0007669"/>
    <property type="project" value="TreeGrafter"/>
</dbReference>
<dbReference type="InterPro" id="IPR023213">
    <property type="entry name" value="CAT-like_dom_sf"/>
</dbReference>
<keyword evidence="3" id="KW-0597">Phosphoprotein</keyword>
<dbReference type="Gene3D" id="3.30.300.30">
    <property type="match status" value="3"/>
</dbReference>
<dbReference type="InterPro" id="IPR025110">
    <property type="entry name" value="AMP-bd_C"/>
</dbReference>
<dbReference type="FunFam" id="1.10.1200.10:FF:000005">
    <property type="entry name" value="Nonribosomal peptide synthetase 1"/>
    <property type="match status" value="1"/>
</dbReference>
<feature type="domain" description="Carrier" evidence="5">
    <location>
        <begin position="1409"/>
        <end position="1483"/>
    </location>
</feature>
<dbReference type="InterPro" id="IPR020806">
    <property type="entry name" value="PKS_PP-bd"/>
</dbReference>
<evidence type="ECO:0000256" key="4">
    <source>
        <dbReference type="SAM" id="MobiDB-lite"/>
    </source>
</evidence>
<dbReference type="Gene3D" id="3.40.50.980">
    <property type="match status" value="2"/>
</dbReference>
<dbReference type="FunFam" id="3.40.50.980:FF:000001">
    <property type="entry name" value="Non-ribosomal peptide synthetase"/>
    <property type="match status" value="2"/>
</dbReference>
<dbReference type="SUPFAM" id="SSF47336">
    <property type="entry name" value="ACP-like"/>
    <property type="match status" value="3"/>
</dbReference>
<dbReference type="InterPro" id="IPR020845">
    <property type="entry name" value="AMP-binding_CS"/>
</dbReference>
<feature type="domain" description="Carrier" evidence="5">
    <location>
        <begin position="1316"/>
        <end position="1390"/>
    </location>
</feature>
<dbReference type="PANTHER" id="PTHR45527:SF1">
    <property type="entry name" value="FATTY ACID SYNTHASE"/>
    <property type="match status" value="1"/>
</dbReference>
<evidence type="ECO:0000313" key="6">
    <source>
        <dbReference type="EMBL" id="ACS86842.1"/>
    </source>
</evidence>
<dbReference type="InterPro" id="IPR009081">
    <property type="entry name" value="PP-bd_ACP"/>
</dbReference>
<dbReference type="CDD" id="cd05930">
    <property type="entry name" value="A_NRPS"/>
    <property type="match status" value="2"/>
</dbReference>
<dbReference type="SUPFAM" id="SSF56801">
    <property type="entry name" value="Acetyl-CoA synthetase-like"/>
    <property type="match status" value="3"/>
</dbReference>
<dbReference type="InterPro" id="IPR036736">
    <property type="entry name" value="ACP-like_sf"/>
</dbReference>
<keyword evidence="7" id="KW-1185">Reference proteome</keyword>
<accession>C6CCJ9</accession>
<dbReference type="KEGG" id="dda:Dd703_3071"/>
<evidence type="ECO:0000256" key="3">
    <source>
        <dbReference type="ARBA" id="ARBA00022553"/>
    </source>
</evidence>
<dbReference type="NCBIfam" id="TIGR01733">
    <property type="entry name" value="AA-adenyl-dom"/>
    <property type="match status" value="1"/>
</dbReference>
<gene>
    <name evidence="6" type="ordered locus">Dd703_3071</name>
</gene>
<dbReference type="InterPro" id="IPR006162">
    <property type="entry name" value="Ppantetheine_attach_site"/>
</dbReference>
<dbReference type="CDD" id="cd19531">
    <property type="entry name" value="LCL_NRPS-like"/>
    <property type="match status" value="1"/>
</dbReference>
<dbReference type="GO" id="GO:0043041">
    <property type="term" value="P:amino acid activation for nonribosomal peptide biosynthetic process"/>
    <property type="evidence" value="ECO:0007669"/>
    <property type="project" value="TreeGrafter"/>
</dbReference>
<dbReference type="InterPro" id="IPR042099">
    <property type="entry name" value="ANL_N_sf"/>
</dbReference>
<dbReference type="Pfam" id="PF00550">
    <property type="entry name" value="PP-binding"/>
    <property type="match status" value="3"/>
</dbReference>
<proteinExistence type="predicted"/>
<dbReference type="GO" id="GO:0031177">
    <property type="term" value="F:phosphopantetheine binding"/>
    <property type="evidence" value="ECO:0007669"/>
    <property type="project" value="InterPro"/>
</dbReference>
<dbReference type="STRING" id="579405.Dd703_3071"/>
<dbReference type="Proteomes" id="UP000002734">
    <property type="component" value="Chromosome"/>
</dbReference>
<feature type="domain" description="Carrier" evidence="5">
    <location>
        <begin position="3189"/>
        <end position="3264"/>
    </location>
</feature>
<dbReference type="SMART" id="SM00823">
    <property type="entry name" value="PKS_PP"/>
    <property type="match status" value="3"/>
</dbReference>
<dbReference type="PROSITE" id="PS50075">
    <property type="entry name" value="CARRIER"/>
    <property type="match status" value="3"/>
</dbReference>
<dbReference type="Gene3D" id="2.30.38.10">
    <property type="entry name" value="Luciferase, Domain 3"/>
    <property type="match status" value="1"/>
</dbReference>
<dbReference type="SUPFAM" id="SSF52777">
    <property type="entry name" value="CoA-dependent acyltransferases"/>
    <property type="match status" value="6"/>
</dbReference>
<comment type="cofactor">
    <cofactor evidence="1">
        <name>pantetheine 4'-phosphate</name>
        <dbReference type="ChEBI" id="CHEBI:47942"/>
    </cofactor>
</comment>
<dbReference type="GO" id="GO:0044550">
    <property type="term" value="P:secondary metabolite biosynthetic process"/>
    <property type="evidence" value="ECO:0007669"/>
    <property type="project" value="TreeGrafter"/>
</dbReference>
<dbReference type="Pfam" id="PF05050">
    <property type="entry name" value="Methyltransf_21"/>
    <property type="match status" value="1"/>
</dbReference>
<dbReference type="GO" id="GO:0008757">
    <property type="term" value="F:S-adenosylmethionine-dependent methyltransferase activity"/>
    <property type="evidence" value="ECO:0007669"/>
    <property type="project" value="InterPro"/>
</dbReference>
<dbReference type="Gene3D" id="3.40.50.12780">
    <property type="entry name" value="N-terminal domain of ligase-like"/>
    <property type="match status" value="2"/>
</dbReference>
<dbReference type="eggNOG" id="COG1020">
    <property type="taxonomic scope" value="Bacteria"/>
</dbReference>
<dbReference type="HOGENOM" id="CLU_000022_11_0_6"/>
<feature type="region of interest" description="Disordered" evidence="4">
    <location>
        <begin position="1299"/>
        <end position="1320"/>
    </location>
</feature>
<dbReference type="EMBL" id="CP001654">
    <property type="protein sequence ID" value="ACS86842.1"/>
    <property type="molecule type" value="Genomic_DNA"/>
</dbReference>
<evidence type="ECO:0000256" key="2">
    <source>
        <dbReference type="ARBA" id="ARBA00022450"/>
    </source>
</evidence>
<sequence>MAHGDLFKEKIQSLSAGQMKILQRMLANKKARCSGEDGPGVEAETTLPPAQQRIWFIEQQCGASAAFNEVVKATIQGPLDTVALERAFLALYQHHPMLRARFRLDGNRVIRYLSQPLTNIERASLAEERARSTAVEEDDALVDRWVSTQAARVIDIATETPLRVSLLSDDDSHSWLVIVFHHIVFDAWSAHVIARDLSEYYRCAHQDISWHLPAEEVRHCLPPADAPSAREPTPHLDYWLAQLRDFERLEMPVDRQIRTSIIHPAATINAAIPRRIIIRVDRMAERHQTTRFVILLSTFYLLLNRYTGQRDLIIGSSVADRDSATALATVAPLINTLVLRATLRDKTTIKVLIDQVKQRVKGALAHKSLPFEELVKHLNLPRERHLHPLFQHAFVLNSTPEPTLSFNGTVTTTDIVESGHALFELFFFLQQTKNALNLSVRYSTALFDAATINNMAQSWMNLLAAFVVAEDSEAIARLPLLMPDQQTQLLVDFNCTDTPQHEATITDVVQRFARKWPEKHALEHNGRTLSYRQLHEESDRIAVYLAEHGIHAGDRVAIALKRSIPFFVCVMGVLKAGAAFIPLDNKQPRERIRAVLAESDCALIITEPESHHDLTDSLATLSYDALCRKAAKSERSYRLRAIHPAQPAYLIYTSGSTGVPKGVVVEHASVVNLAQWQRDYFRLTPESRISQFATVSFDGAIGEMTMALLNGCTLVLLDRDNVEPDALIDSLNQQAISVAVFVPSLLKLLNPDRIIRQSALTIVSVGEHCPPSLAQRWRGCCRFINGYGPTEGTVYSHASDISTPAGQRDHAVNADRKVPIGFPMANVHSYILDDELQLLPQGAIGELYLSGGNLASGYHGHPALTAERFLPNPYAVGMALPQPLILAEASQAIDRFKRKWRDLGAHARAITAQENPTGYDAVQDRATERIFAALITNNSKRAWQRYFLEGRQGTYKAEGLTRALLQTVLELSDFKGMNGADFGFGNGEVLTRLSEMGAIAKGVDYIPSFVDAARQAGQQAELAKIDDPWETFSVDAGITEGSLDFALSTLVLDRVADPKQLLLNIYTSLRQGGRFALQTLLPVIPLDDNPDTDEQIEYTPPSLRLVKGNSLLEDVRDLTLLLEDIFQCDVRMYRFPYVVLSRDGLQEYDVWSFTGGKQVRQAARQAESSHRFSRMYRTGDLARYRSDGNIEILGRIDQQVKLRGYRIELEEIEVALKLHADVADAAVDLRFPAERGGEASLVAWIVPAEAAEVSEQQMSERLRRHLQTILPNFMWPAQYVLQQALPYFPSGKLDRKRMLASSGSETPFQPKPTAQPENSGVSEQMMAVIQNVLGITEMSGHDNIFDLGADSISIIQIVARLQRQGIAVSIDSFFDYQTVNNIVANLSSEEHATQTSVECDPAASAMPEMTIDSVKMALTDVVQEVMAVSPVQLDDNLFDLGLDSIMIIQIVSRIRKKGIDLTIEQCFEHQTVGELATHCAIIQSDVQPVRTTPVSAAFPLTPIQRWYVEQSVDPLAGYNQRFTLHMKTRLPPEKIKQAVIELLTRHPILTLRLQKTDSDGWLQHYDASQVKSAFSLCEMPENQDINAYCAQVEEDANAAVSAQGQTAQFWLVNAADQQRLVIVIHHLAVDVLSLSIVLRDLQDCLASPQPSEHHVEHGFAVWANFLTDNVQQDIFESEFYYWQGLLGTVAAPIPGLVEAKRYHHGVSQRRLLLSSGQTTRLHALAKKSKASLQDCLLTVLALALRRMTGTHRVLMDIETHGRQYVPATMGLERAVGWFSCLFPLVVDIADDCSPQQQIEETSRQYKLRQQHGLAYGLLRYGSQRAAMQVLPKAAVSFNHLGCIDTLLPDDSVFALVEMATDVRVADQQPRPYALDLISFERDKQITLEVIFDNRLDSQLALQLLDHLESIINHFIGGEDPPEPPQDEDVLPLTPVQHGMLLHCLAEPSSSLYLNQLSVDLHGQLDVARFKQAWRRVVLNYSALRVGFHWQESREPLQKVAPDGDVAIITLDWRAESAAQRENLLKKLLLADRQCEFDLSRPPLMRLHIIHWDNDMHKMIWTFHHLLVDGWSVALIFKAVHDSYQGLPLAAPPSFSSQLSWALQQSAQDHSAFWQRALQDVSVMPLLPIDRGPQQLDETAVGLPGECSHVFSSEQRAALDGFCRENRLTVNSVITAVWGLLLTRYTGESQALFGVTLSGRTIDMPQMEHCVGMFINTVIFRVHADPDLQVKTWLFSVQKQQIALQSVQSSPLSDVIRWVDLPRGEQPYQSVVLFENYPLDHRLSQNSGELRFDNARTIQQSNYPLMLVVIPTDPFVVQLNYDTRRFTERDIRLLLDRFLVMLTNVIDNGEQPLSTVSEWTPEDWQNHHRFSRRPMPVKPAAGCLQDIFVRQVEATPNRVAVRAGVAQITYLALNRKANQFACYLQQKGAGPETVVGLCVEPGIDMYVGLLAILKAGGAYLPLDPTLPQMRLASIVASAGIRLVLTQTLLQQAVASIEGIETVLLDNPDAAVTACSHLTPEHGCHDDNLAYVMFTSGSTGEPKGVMGTHRSTKNCLEWMWRDSPFATDEVCCQKTAYTFGDSIQEIFGPLLQGVMTVVIDNHTLLSMADLIAVLQQHRVTRIVLVPSLLRQLLDSGENLAQRLAALNYWLASGEALPDGLSAAFYRQLPNARLFNMYGTSELSNDVTLYAIPPTVSGNGYSPIGRPVADMTVYLLDRRMRQVPMGIVGEIYVGGPGVNRGYQGKAGLTASAFLPDPFTPMAGALMYKTGDLGFINDAAQLVFSGRADQQVNLRGFRIELDEIIHAAETHPGIKQCFVTTIANPRQEAQIVAALELTRVQQLLHDQRAYELPNHLIVLHHSKAETDHTWREIFDDRDYVRHGIVVSPGDVVVDVGANIGLFSLFVHYEFGARVYAIEPAPASAALLRQNYVLHRCQGKVFEVGCGARHERRRFTTYEGSSLTSGFFADPNADGYIVKAAATKHLLDAPEQQQAAVLAERIEDLIDSRMVPQHHMLEVRPLSALLADMNEPVIHLLKIDVERAELQVLEGIDEQDWSRLRQIVLEVEDRDRQLDNVTSLLTAKGYALVVEASGHFPGVPLYMVYARRSYEESATPAPGLEQAAMRYARAPVKMDLDADSIRAYLAERLPNYMVPASIEVVSKMEKTSSGKISRTLMRQRLQDAASHRMLHATPPQGAMETLIAQVWSEFLHVPSVGREDNFFDLGGHSLLVIAVCNEITRRSGNALSFIDLFRHPSVSQLAKHLSGIKQTSFNSAVERGQRRQSGRRAKYKGELL</sequence>
<evidence type="ECO:0000313" key="7">
    <source>
        <dbReference type="Proteomes" id="UP000002734"/>
    </source>
</evidence>
<evidence type="ECO:0000259" key="5">
    <source>
        <dbReference type="PROSITE" id="PS50075"/>
    </source>
</evidence>
<dbReference type="NCBIfam" id="NF003417">
    <property type="entry name" value="PRK04813.1"/>
    <property type="match status" value="4"/>
</dbReference>
<protein>
    <submittedName>
        <fullName evidence="6">Amino acid adenylation domain protein</fullName>
    </submittedName>
</protein>
<dbReference type="Pfam" id="PF13193">
    <property type="entry name" value="AMP-binding_C"/>
    <property type="match status" value="1"/>
</dbReference>
<dbReference type="Gene3D" id="3.30.559.30">
    <property type="entry name" value="Nonribosomal peptide synthetase, condensation domain"/>
    <property type="match status" value="3"/>
</dbReference>
<dbReference type="FunFam" id="3.30.300.30:FF:000015">
    <property type="entry name" value="Nonribosomal peptide synthase SidD"/>
    <property type="match status" value="1"/>
</dbReference>